<feature type="transmembrane region" description="Helical" evidence="9">
    <location>
        <begin position="20"/>
        <end position="43"/>
    </location>
</feature>
<dbReference type="SUPFAM" id="SSF81321">
    <property type="entry name" value="Family A G protein-coupled receptor-like"/>
    <property type="match status" value="1"/>
</dbReference>
<protein>
    <submittedName>
        <fullName evidence="12">5-hydroxytryptamine receptor 1-like</fullName>
    </submittedName>
</protein>
<evidence type="ECO:0000259" key="10">
    <source>
        <dbReference type="PROSITE" id="PS50262"/>
    </source>
</evidence>
<feature type="domain" description="G-protein coupled receptors family 1 profile" evidence="10">
    <location>
        <begin position="35"/>
        <end position="305"/>
    </location>
</feature>
<keyword evidence="2 8" id="KW-0812">Transmembrane</keyword>
<dbReference type="AlphaFoldDB" id="A0A9W2Z6X9"/>
<dbReference type="InterPro" id="IPR050125">
    <property type="entry name" value="GPCR_opsins"/>
</dbReference>
<sequence>MNSNYTDHQHFSELTSVKIVLSFFAVFVSVMTLICNTLLIYVIVRSRVLQTPTNIFIASLAVGEILTGIFAIPFAAASVVAEAWPFSVTVCEVTASFRTMGRSSSSYSLMAVCLDRCVAVSRPLRYNHILTATTSCVILACIWLIGLTMAVLPLNYWGSYQFDGSYYLCILVNSQGSAQHLVKEIVCSFIPATFIVIFILQIIREVKSHHRIFSVVPLPVASDSAPAGNILQGVIPGARGFNRNTTRAMRSLFLVTFGYAVFCLPASVVNISYQDKGWPSTIPRKAVTCIVWMSFFCCVVNPIIIILLNRKFRAQLKIMFRPRPGKQLVTKKVFTISSGLHIVLDATLVLNLAKNEHSSTTASGRRQILGVVQAMQ</sequence>
<evidence type="ECO:0000256" key="7">
    <source>
        <dbReference type="ARBA" id="ARBA00023224"/>
    </source>
</evidence>
<reference evidence="12" key="1">
    <citation type="submission" date="2025-08" db="UniProtKB">
        <authorList>
            <consortium name="RefSeq"/>
        </authorList>
    </citation>
    <scope>IDENTIFICATION</scope>
</reference>
<dbReference type="PROSITE" id="PS00237">
    <property type="entry name" value="G_PROTEIN_RECEP_F1_1"/>
    <property type="match status" value="1"/>
</dbReference>
<dbReference type="GO" id="GO:0016020">
    <property type="term" value="C:membrane"/>
    <property type="evidence" value="ECO:0007669"/>
    <property type="project" value="UniProtKB-SubCell"/>
</dbReference>
<feature type="transmembrane region" description="Helical" evidence="9">
    <location>
        <begin position="252"/>
        <end position="273"/>
    </location>
</feature>
<keyword evidence="7 8" id="KW-0807">Transducer</keyword>
<dbReference type="Pfam" id="PF00001">
    <property type="entry name" value="7tm_1"/>
    <property type="match status" value="1"/>
</dbReference>
<evidence type="ECO:0000256" key="1">
    <source>
        <dbReference type="ARBA" id="ARBA00004141"/>
    </source>
</evidence>
<dbReference type="SMART" id="SM01381">
    <property type="entry name" value="7TM_GPCR_Srsx"/>
    <property type="match status" value="1"/>
</dbReference>
<dbReference type="InterPro" id="IPR000276">
    <property type="entry name" value="GPCR_Rhodpsn"/>
</dbReference>
<dbReference type="RefSeq" id="XP_055870748.1">
    <property type="nucleotide sequence ID" value="XM_056014773.1"/>
</dbReference>
<keyword evidence="5 9" id="KW-0472">Membrane</keyword>
<evidence type="ECO:0000313" key="11">
    <source>
        <dbReference type="Proteomes" id="UP001165740"/>
    </source>
</evidence>
<name>A0A9W2Z6X9_BIOGL</name>
<proteinExistence type="inferred from homology"/>
<dbReference type="GeneID" id="106054279"/>
<dbReference type="InterPro" id="IPR017452">
    <property type="entry name" value="GPCR_Rhodpsn_7TM"/>
</dbReference>
<evidence type="ECO:0000256" key="8">
    <source>
        <dbReference type="RuleBase" id="RU000688"/>
    </source>
</evidence>
<dbReference type="PRINTS" id="PR00237">
    <property type="entry name" value="GPCRRHODOPSN"/>
</dbReference>
<dbReference type="GO" id="GO:0004930">
    <property type="term" value="F:G protein-coupled receptor activity"/>
    <property type="evidence" value="ECO:0007669"/>
    <property type="project" value="UniProtKB-KW"/>
</dbReference>
<evidence type="ECO:0000256" key="5">
    <source>
        <dbReference type="ARBA" id="ARBA00023136"/>
    </source>
</evidence>
<evidence type="ECO:0000256" key="3">
    <source>
        <dbReference type="ARBA" id="ARBA00022989"/>
    </source>
</evidence>
<dbReference type="PANTHER" id="PTHR24240">
    <property type="entry name" value="OPSIN"/>
    <property type="match status" value="1"/>
</dbReference>
<feature type="transmembrane region" description="Helical" evidence="9">
    <location>
        <begin position="55"/>
        <end position="77"/>
    </location>
</feature>
<evidence type="ECO:0000256" key="4">
    <source>
        <dbReference type="ARBA" id="ARBA00023040"/>
    </source>
</evidence>
<comment type="similarity">
    <text evidence="8">Belongs to the G-protein coupled receptor 1 family.</text>
</comment>
<comment type="subcellular location">
    <subcellularLocation>
        <location evidence="1">Membrane</location>
        <topology evidence="1">Multi-pass membrane protein</topology>
    </subcellularLocation>
</comment>
<evidence type="ECO:0000256" key="9">
    <source>
        <dbReference type="SAM" id="Phobius"/>
    </source>
</evidence>
<accession>A0A9W2Z6X9</accession>
<keyword evidence="3 9" id="KW-1133">Transmembrane helix</keyword>
<evidence type="ECO:0000256" key="2">
    <source>
        <dbReference type="ARBA" id="ARBA00022692"/>
    </source>
</evidence>
<dbReference type="CDD" id="cd00637">
    <property type="entry name" value="7tm_classA_rhodopsin-like"/>
    <property type="match status" value="1"/>
</dbReference>
<organism evidence="11 12">
    <name type="scientific">Biomphalaria glabrata</name>
    <name type="common">Bloodfluke planorb</name>
    <name type="synonym">Freshwater snail</name>
    <dbReference type="NCBI Taxonomy" id="6526"/>
    <lineage>
        <taxon>Eukaryota</taxon>
        <taxon>Metazoa</taxon>
        <taxon>Spiralia</taxon>
        <taxon>Lophotrochozoa</taxon>
        <taxon>Mollusca</taxon>
        <taxon>Gastropoda</taxon>
        <taxon>Heterobranchia</taxon>
        <taxon>Euthyneura</taxon>
        <taxon>Panpulmonata</taxon>
        <taxon>Hygrophila</taxon>
        <taxon>Lymnaeoidea</taxon>
        <taxon>Planorbidae</taxon>
        <taxon>Biomphalaria</taxon>
    </lineage>
</organism>
<feature type="transmembrane region" description="Helical" evidence="9">
    <location>
        <begin position="181"/>
        <end position="203"/>
    </location>
</feature>
<dbReference type="OrthoDB" id="10042731at2759"/>
<dbReference type="OMA" id="PVAYPLN"/>
<feature type="transmembrane region" description="Helical" evidence="9">
    <location>
        <begin position="285"/>
        <end position="308"/>
    </location>
</feature>
<keyword evidence="4 8" id="KW-0297">G-protein coupled receptor</keyword>
<dbReference type="PROSITE" id="PS50262">
    <property type="entry name" value="G_PROTEIN_RECEP_F1_2"/>
    <property type="match status" value="1"/>
</dbReference>
<evidence type="ECO:0000256" key="6">
    <source>
        <dbReference type="ARBA" id="ARBA00023170"/>
    </source>
</evidence>
<keyword evidence="11" id="KW-1185">Reference proteome</keyword>
<evidence type="ECO:0000313" key="12">
    <source>
        <dbReference type="RefSeq" id="XP_055870748.1"/>
    </source>
</evidence>
<keyword evidence="6 8" id="KW-0675">Receptor</keyword>
<feature type="transmembrane region" description="Helical" evidence="9">
    <location>
        <begin position="129"/>
        <end position="152"/>
    </location>
</feature>
<gene>
    <name evidence="12" type="primary">LOC106054279</name>
</gene>
<dbReference type="Proteomes" id="UP001165740">
    <property type="component" value="Chromosome 16"/>
</dbReference>
<dbReference type="Gene3D" id="1.20.1070.10">
    <property type="entry name" value="Rhodopsin 7-helix transmembrane proteins"/>
    <property type="match status" value="1"/>
</dbReference>